<dbReference type="AlphaFoldDB" id="A0A9Q0YH41"/>
<evidence type="ECO:0000256" key="3">
    <source>
        <dbReference type="ARBA" id="ARBA00008919"/>
    </source>
</evidence>
<keyword evidence="7" id="KW-0735">Signal-anchor</keyword>
<gene>
    <name evidence="14" type="ORF">HOLleu_41945</name>
</gene>
<feature type="domain" description="Fucosyltransferase N-terminal" evidence="13">
    <location>
        <begin position="113"/>
        <end position="197"/>
    </location>
</feature>
<evidence type="ECO:0000256" key="10">
    <source>
        <dbReference type="ARBA" id="ARBA00023180"/>
    </source>
</evidence>
<dbReference type="PANTHER" id="PTHR11929">
    <property type="entry name" value="ALPHA- 1,3 -FUCOSYLTRANSFERASE"/>
    <property type="match status" value="1"/>
</dbReference>
<keyword evidence="11" id="KW-0333">Golgi apparatus</keyword>
<evidence type="ECO:0000256" key="2">
    <source>
        <dbReference type="ARBA" id="ARBA00004922"/>
    </source>
</evidence>
<dbReference type="GO" id="GO:0046920">
    <property type="term" value="F:alpha-(1-&gt;3)-fucosyltransferase activity"/>
    <property type="evidence" value="ECO:0007669"/>
    <property type="project" value="TreeGrafter"/>
</dbReference>
<evidence type="ECO:0000256" key="6">
    <source>
        <dbReference type="ARBA" id="ARBA00022692"/>
    </source>
</evidence>
<keyword evidence="8" id="KW-1133">Transmembrane helix</keyword>
<keyword evidence="9" id="KW-0472">Membrane</keyword>
<dbReference type="FunFam" id="3.40.50.11660:FF:000004">
    <property type="entry name" value="Glycoprotein 3-alpha-L-fucosyltransferase A"/>
    <property type="match status" value="1"/>
</dbReference>
<keyword evidence="15" id="KW-1185">Reference proteome</keyword>
<dbReference type="SUPFAM" id="SSF53756">
    <property type="entry name" value="UDP-Glycosyltransferase/glycogen phosphorylase"/>
    <property type="match status" value="1"/>
</dbReference>
<sequence>MALTKCRTNTLVKLSLAFNAFTLLYYSFDNTTVSKDDILNGFQARRKALASWYNTYRSLPSPSDNVCSINILLFGMKQHWLQFCKFPEMAHYGHLVDFPRTFYCPEVNCTVTLMYSQEQQHVHGPDIVVFTDVYKWLTHEQWTWTHGNRSDSQPWVMISLESPLYVPGLRPPPQYRDTSYNWIASYKFDSEIHLPYGFYEPYGENKPPDVDLKMFLANKTKLIAWMSSNCDTLQWDRRRLVEEISQIIHVDTFGKCGDVEVPWNDDKALRDVLGNYKFYLSFENSCCDDYITEKFWRALGMGLVPVVVGASYDHYRKVAPPNSFIHVDQFDSLSDLAIHLTLASNNDEKYLEYLQWKNMGKVTFYSQEEQYIRPLTNETHCRIVQQYLKTNRTADKTIEYMGKRWAESCTGCGSKWIQTFHQKNFRQND</sequence>
<evidence type="ECO:0000256" key="11">
    <source>
        <dbReference type="RuleBase" id="RU003832"/>
    </source>
</evidence>
<evidence type="ECO:0000256" key="8">
    <source>
        <dbReference type="ARBA" id="ARBA00022989"/>
    </source>
</evidence>
<evidence type="ECO:0000256" key="9">
    <source>
        <dbReference type="ARBA" id="ARBA00023136"/>
    </source>
</evidence>
<dbReference type="InterPro" id="IPR031481">
    <property type="entry name" value="Glyco_tran_10_N"/>
</dbReference>
<keyword evidence="4 11" id="KW-0328">Glycosyltransferase</keyword>
<dbReference type="EMBL" id="JAIZAY010000023">
    <property type="protein sequence ID" value="KAJ8020097.1"/>
    <property type="molecule type" value="Genomic_DNA"/>
</dbReference>
<reference evidence="14" key="1">
    <citation type="submission" date="2021-10" db="EMBL/GenBank/DDBJ databases">
        <title>Tropical sea cucumber genome reveals ecological adaptation and Cuvierian tubules defense mechanism.</title>
        <authorList>
            <person name="Chen T."/>
        </authorList>
    </citation>
    <scope>NUCLEOTIDE SEQUENCE</scope>
    <source>
        <strain evidence="14">Nanhai2018</strain>
        <tissue evidence="14">Muscle</tissue>
    </source>
</reference>
<feature type="domain" description="Fucosyltransferase C-terminal" evidence="12">
    <location>
        <begin position="217"/>
        <end position="399"/>
    </location>
</feature>
<evidence type="ECO:0000313" key="15">
    <source>
        <dbReference type="Proteomes" id="UP001152320"/>
    </source>
</evidence>
<protein>
    <recommendedName>
        <fullName evidence="11">Fucosyltransferase</fullName>
        <ecNumber evidence="11">2.4.1.-</ecNumber>
    </recommendedName>
</protein>
<dbReference type="Gene3D" id="3.40.50.11660">
    <property type="entry name" value="Glycosyl transferase family 10, C-terminal domain"/>
    <property type="match status" value="1"/>
</dbReference>
<dbReference type="GO" id="GO:0032580">
    <property type="term" value="C:Golgi cisterna membrane"/>
    <property type="evidence" value="ECO:0007669"/>
    <property type="project" value="UniProtKB-SubCell"/>
</dbReference>
<keyword evidence="6 11" id="KW-0812">Transmembrane</keyword>
<dbReference type="Pfam" id="PF00852">
    <property type="entry name" value="Glyco_transf_10"/>
    <property type="match status" value="1"/>
</dbReference>
<dbReference type="Proteomes" id="UP001152320">
    <property type="component" value="Chromosome 23"/>
</dbReference>
<keyword evidence="5 11" id="KW-0808">Transferase</keyword>
<dbReference type="EC" id="2.4.1.-" evidence="11"/>
<evidence type="ECO:0000256" key="1">
    <source>
        <dbReference type="ARBA" id="ARBA00004167"/>
    </source>
</evidence>
<comment type="pathway">
    <text evidence="2">Protein modification; protein glycosylation.</text>
</comment>
<dbReference type="InterPro" id="IPR055270">
    <property type="entry name" value="Glyco_tran_10_C"/>
</dbReference>
<dbReference type="OrthoDB" id="427096at2759"/>
<accession>A0A9Q0YH41</accession>
<keyword evidence="10" id="KW-0325">Glycoprotein</keyword>
<comment type="caution">
    <text evidence="14">The sequence shown here is derived from an EMBL/GenBank/DDBJ whole genome shotgun (WGS) entry which is preliminary data.</text>
</comment>
<dbReference type="Pfam" id="PF17039">
    <property type="entry name" value="Glyco_tran_10_N"/>
    <property type="match status" value="1"/>
</dbReference>
<evidence type="ECO:0000259" key="13">
    <source>
        <dbReference type="Pfam" id="PF17039"/>
    </source>
</evidence>
<evidence type="ECO:0000256" key="5">
    <source>
        <dbReference type="ARBA" id="ARBA00022679"/>
    </source>
</evidence>
<comment type="subcellular location">
    <subcellularLocation>
        <location evidence="11">Golgi apparatus</location>
        <location evidence="11">Golgi stack membrane</location>
        <topology evidence="11">Single-pass type II membrane protein</topology>
    </subcellularLocation>
    <subcellularLocation>
        <location evidence="1">Membrane</location>
        <topology evidence="1">Single-pass membrane protein</topology>
    </subcellularLocation>
</comment>
<dbReference type="InterPro" id="IPR038577">
    <property type="entry name" value="GT10-like_C_sf"/>
</dbReference>
<dbReference type="InterPro" id="IPR001503">
    <property type="entry name" value="Glyco_trans_10"/>
</dbReference>
<name>A0A9Q0YH41_HOLLE</name>
<dbReference type="PANTHER" id="PTHR11929:SF145">
    <property type="entry name" value="ALPHA-(1,3)-FUCOSYLTRANSFERASE FUT-1"/>
    <property type="match status" value="1"/>
</dbReference>
<evidence type="ECO:0000256" key="4">
    <source>
        <dbReference type="ARBA" id="ARBA00022676"/>
    </source>
</evidence>
<evidence type="ECO:0000259" key="12">
    <source>
        <dbReference type="Pfam" id="PF00852"/>
    </source>
</evidence>
<proteinExistence type="inferred from homology"/>
<organism evidence="14 15">
    <name type="scientific">Holothuria leucospilota</name>
    <name type="common">Black long sea cucumber</name>
    <name type="synonym">Mertensiothuria leucospilota</name>
    <dbReference type="NCBI Taxonomy" id="206669"/>
    <lineage>
        <taxon>Eukaryota</taxon>
        <taxon>Metazoa</taxon>
        <taxon>Echinodermata</taxon>
        <taxon>Eleutherozoa</taxon>
        <taxon>Echinozoa</taxon>
        <taxon>Holothuroidea</taxon>
        <taxon>Aspidochirotacea</taxon>
        <taxon>Aspidochirotida</taxon>
        <taxon>Holothuriidae</taxon>
        <taxon>Holothuria</taxon>
    </lineage>
</organism>
<evidence type="ECO:0000256" key="7">
    <source>
        <dbReference type="ARBA" id="ARBA00022968"/>
    </source>
</evidence>
<comment type="similarity">
    <text evidence="3 11">Belongs to the glycosyltransferase 10 family.</text>
</comment>
<evidence type="ECO:0000313" key="14">
    <source>
        <dbReference type="EMBL" id="KAJ8020097.1"/>
    </source>
</evidence>